<evidence type="ECO:0000313" key="2">
    <source>
        <dbReference type="EMBL" id="KAK1413494.1"/>
    </source>
</evidence>
<accession>A0AAD8NL23</accession>
<dbReference type="EMBL" id="JAUHHV010000009">
    <property type="protein sequence ID" value="KAK1413494.1"/>
    <property type="molecule type" value="Genomic_DNA"/>
</dbReference>
<sequence>MLSHLPKILNLLQLRKHPPPLYPDWSSSMQAYFSSGAAPPFFASNVASQTPHQYMWIVDCNILWCGKMVFLNEGFERLKHLISWDYFLLRFVHLFCVSSKLSTTPSSTEHFKKYDAAVGDVTIITN</sequence>
<gene>
    <name evidence="2" type="ORF">QVD17_35268</name>
</gene>
<reference evidence="2" key="1">
    <citation type="journal article" date="2023" name="bioRxiv">
        <title>Improved chromosome-level genome assembly for marigold (Tagetes erecta).</title>
        <authorList>
            <person name="Jiang F."/>
            <person name="Yuan L."/>
            <person name="Wang S."/>
            <person name="Wang H."/>
            <person name="Xu D."/>
            <person name="Wang A."/>
            <person name="Fan W."/>
        </authorList>
    </citation>
    <scope>NUCLEOTIDE SEQUENCE</scope>
    <source>
        <strain evidence="2">WSJ</strain>
        <tissue evidence="2">Leaf</tissue>
    </source>
</reference>
<proteinExistence type="predicted"/>
<dbReference type="Proteomes" id="UP001229421">
    <property type="component" value="Unassembled WGS sequence"/>
</dbReference>
<evidence type="ECO:0000259" key="1">
    <source>
        <dbReference type="Pfam" id="PF07777"/>
    </source>
</evidence>
<feature type="domain" description="G-box binding protein multifunctional mosaic region" evidence="1">
    <location>
        <begin position="19"/>
        <end position="57"/>
    </location>
</feature>
<evidence type="ECO:0000313" key="3">
    <source>
        <dbReference type="Proteomes" id="UP001229421"/>
    </source>
</evidence>
<dbReference type="Pfam" id="PF07777">
    <property type="entry name" value="MFMR"/>
    <property type="match status" value="1"/>
</dbReference>
<keyword evidence="3" id="KW-1185">Reference proteome</keyword>
<organism evidence="2 3">
    <name type="scientific">Tagetes erecta</name>
    <name type="common">African marigold</name>
    <dbReference type="NCBI Taxonomy" id="13708"/>
    <lineage>
        <taxon>Eukaryota</taxon>
        <taxon>Viridiplantae</taxon>
        <taxon>Streptophyta</taxon>
        <taxon>Embryophyta</taxon>
        <taxon>Tracheophyta</taxon>
        <taxon>Spermatophyta</taxon>
        <taxon>Magnoliopsida</taxon>
        <taxon>eudicotyledons</taxon>
        <taxon>Gunneridae</taxon>
        <taxon>Pentapetalae</taxon>
        <taxon>asterids</taxon>
        <taxon>campanulids</taxon>
        <taxon>Asterales</taxon>
        <taxon>Asteraceae</taxon>
        <taxon>Asteroideae</taxon>
        <taxon>Heliantheae alliance</taxon>
        <taxon>Tageteae</taxon>
        <taxon>Tagetes</taxon>
    </lineage>
</organism>
<protein>
    <recommendedName>
        <fullName evidence="1">G-box binding protein multifunctional mosaic region domain-containing protein</fullName>
    </recommendedName>
</protein>
<name>A0AAD8NL23_TARER</name>
<comment type="caution">
    <text evidence="2">The sequence shown here is derived from an EMBL/GenBank/DDBJ whole genome shotgun (WGS) entry which is preliminary data.</text>
</comment>
<dbReference type="InterPro" id="IPR012900">
    <property type="entry name" value="MFMR"/>
</dbReference>
<dbReference type="AlphaFoldDB" id="A0AAD8NL23"/>